<reference evidence="4 5" key="1">
    <citation type="submission" date="2020-02" db="EMBL/GenBank/DDBJ databases">
        <title>Complete genome sequence of Pseudomonas multiresinivorans ORNL1.</title>
        <authorList>
            <person name="Podar M."/>
        </authorList>
    </citation>
    <scope>NUCLEOTIDE SEQUENCE [LARGE SCALE GENOMIC DNA]</scope>
    <source>
        <strain evidence="5">populi</strain>
    </source>
</reference>
<evidence type="ECO:0000313" key="5">
    <source>
        <dbReference type="Proteomes" id="UP000502549"/>
    </source>
</evidence>
<feature type="domain" description="Putative Flp pilus-assembly TadG-like N-terminal" evidence="3">
    <location>
        <begin position="8"/>
        <end position="54"/>
    </location>
</feature>
<dbReference type="KEGG" id="pmui:G4G71_26615"/>
<dbReference type="InterPro" id="IPR028087">
    <property type="entry name" value="Tad_N"/>
</dbReference>
<gene>
    <name evidence="4" type="ORF">G4G71_26615</name>
</gene>
<organism evidence="4 5">
    <name type="scientific">Pseudomonas multiresinivorans</name>
    <dbReference type="NCBI Taxonomy" id="95301"/>
    <lineage>
        <taxon>Bacteria</taxon>
        <taxon>Pseudomonadati</taxon>
        <taxon>Pseudomonadota</taxon>
        <taxon>Gammaproteobacteria</taxon>
        <taxon>Pseudomonadales</taxon>
        <taxon>Pseudomonadaceae</taxon>
        <taxon>Pseudomonas</taxon>
    </lineage>
</organism>
<sequence>MGRERQRGAIGVMAAGTLLLALICLALVIDTGRLYYEQRKLQRVADMAALEAATQGGMCGVANADLTELSRASAAKNGFVPGSGDSLSAQLGSVTFDDRYGGKDSGRTFSPGGDMADAVQVRVTHSVPSSLVLNVAAVFSDLPTQTELTAQAVARRTAMAGLSAGTELANLDSSQSLLLNNLLNSLLGSNLSLNALGYKGLANANLSLLELSDNLRAAGINVEAGSVDSLLGAQASLAQLLGATVDAIDPSQVLGLDTSLLHSQLITGGIKQASVTLGSILTVIAPDSVRDQALQGQVNALDLITALAMVANKQHAVTLGADINLGGLLGATVKLWIVEPPQIAFGYPGKASNGQWRTQVHTAALRTSVEAAAGIPGVLDVNLGLAVDVAQGTAALDTIACGGVGQPVDVSVNALPGIARLQLGKYADPKTGVVSPISVNVLSGLVKLDVSATGVVGGATGTTLKYKVTKPSDLPTEDKSASSSLGSSLDNALTTLASSIKVTPTILGLDPLGLIGATLGGLVSSLLTLLKPAISALGHVVLDPLLHLLGVSLGVIDVRLIDLQTGGAELLI</sequence>
<accession>A0A7Z3BQM3</accession>
<proteinExistence type="predicted"/>
<keyword evidence="1" id="KW-1133">Transmembrane helix</keyword>
<dbReference type="Pfam" id="PF09977">
    <property type="entry name" value="Tad_C"/>
    <property type="match status" value="1"/>
</dbReference>
<dbReference type="Pfam" id="PF13400">
    <property type="entry name" value="Tad"/>
    <property type="match status" value="1"/>
</dbReference>
<evidence type="ECO:0000313" key="4">
    <source>
        <dbReference type="EMBL" id="QJP11288.1"/>
    </source>
</evidence>
<evidence type="ECO:0000259" key="3">
    <source>
        <dbReference type="Pfam" id="PF13400"/>
    </source>
</evidence>
<keyword evidence="1" id="KW-0472">Membrane</keyword>
<feature type="domain" description="DUF2134" evidence="2">
    <location>
        <begin position="63"/>
        <end position="154"/>
    </location>
</feature>
<evidence type="ECO:0000259" key="2">
    <source>
        <dbReference type="Pfam" id="PF09977"/>
    </source>
</evidence>
<evidence type="ECO:0000256" key="1">
    <source>
        <dbReference type="SAM" id="Phobius"/>
    </source>
</evidence>
<dbReference type="Proteomes" id="UP000502549">
    <property type="component" value="Chromosome"/>
</dbReference>
<keyword evidence="5" id="KW-1185">Reference proteome</keyword>
<keyword evidence="1" id="KW-0812">Transmembrane</keyword>
<evidence type="ECO:0008006" key="6">
    <source>
        <dbReference type="Google" id="ProtNLM"/>
    </source>
</evidence>
<protein>
    <recommendedName>
        <fullName evidence="6">Flp pilus-assembly TadG-like N-terminal domain-containing protein</fullName>
    </recommendedName>
</protein>
<feature type="transmembrane region" description="Helical" evidence="1">
    <location>
        <begin position="9"/>
        <end position="29"/>
    </location>
</feature>
<dbReference type="RefSeq" id="WP_169941571.1">
    <property type="nucleotide sequence ID" value="NZ_CP048833.1"/>
</dbReference>
<name>A0A7Z3BQM3_9PSED</name>
<dbReference type="EMBL" id="CP048833">
    <property type="protein sequence ID" value="QJP11288.1"/>
    <property type="molecule type" value="Genomic_DNA"/>
</dbReference>
<dbReference type="InterPro" id="IPR018705">
    <property type="entry name" value="DUF2134_membrane"/>
</dbReference>
<dbReference type="AlphaFoldDB" id="A0A7Z3BQM3"/>